<dbReference type="RGD" id="2445">
    <property type="gene designation" value="Ctsc"/>
</dbReference>
<dbReference type="Pfam" id="PF08773">
    <property type="entry name" value="CathepsinC_exc"/>
    <property type="match status" value="1"/>
</dbReference>
<sequence>MGPWTHSLRAALLLVLLGVCTVSSDTPANCTYPDLLGTWVFQVGPRHPRSHINCSVMEPTEEKVVIHLKKLDTAYDEVGNSGYFTLIYNQGFEIVLNDYKWFAFFKYEVKGSRAISYCHETMTGWVHDVLGRNWACFVGKKMANHSEKVYVNVAHLGGLQEKYSERLYSHNHNFVKAINSVQKSWTATTYEEYEKLSIRDLIRRSGHSGRILRPKPAPITDEIQQQILSLPESWDWRNVRGINFVSPVRNQGKTNKCPIFHNLYPQAVINYLWAAGWI</sequence>
<feature type="chain" id="PRO_5039947791" evidence="1">
    <location>
        <begin position="25"/>
        <end position="278"/>
    </location>
</feature>
<evidence type="ECO:0000259" key="2">
    <source>
        <dbReference type="Pfam" id="PF08773"/>
    </source>
</evidence>
<dbReference type="Gene3D" id="3.90.70.10">
    <property type="entry name" value="Cysteine proteinases"/>
    <property type="match status" value="1"/>
</dbReference>
<dbReference type="SUPFAM" id="SSF75001">
    <property type="entry name" value="Dipeptidyl peptidase I (cathepsin C), exclusion domain"/>
    <property type="match status" value="1"/>
</dbReference>
<organism evidence="3 4">
    <name type="scientific">Rattus norvegicus</name>
    <name type="common">Rat</name>
    <dbReference type="NCBI Taxonomy" id="10116"/>
    <lineage>
        <taxon>Eukaryota</taxon>
        <taxon>Metazoa</taxon>
        <taxon>Chordata</taxon>
        <taxon>Craniata</taxon>
        <taxon>Vertebrata</taxon>
        <taxon>Euteleostomi</taxon>
        <taxon>Mammalia</taxon>
        <taxon>Eutheria</taxon>
        <taxon>Euarchontoglires</taxon>
        <taxon>Glires</taxon>
        <taxon>Rodentia</taxon>
        <taxon>Myomorpha</taxon>
        <taxon>Muroidea</taxon>
        <taxon>Muridae</taxon>
        <taxon>Murinae</taxon>
        <taxon>Rattus</taxon>
    </lineage>
</organism>
<name>A6I5Z2_RAT</name>
<feature type="signal peptide" evidence="1">
    <location>
        <begin position="1"/>
        <end position="24"/>
    </location>
</feature>
<dbReference type="FunFam" id="2.40.128.80:FF:000001">
    <property type="entry name" value="Dipeptidyl peptidase 1"/>
    <property type="match status" value="1"/>
</dbReference>
<dbReference type="Gene3D" id="2.40.128.80">
    <property type="entry name" value="Cathepsin C, exclusion domain"/>
    <property type="match status" value="1"/>
</dbReference>
<dbReference type="EMBL" id="CH473956">
    <property type="protein sequence ID" value="EDM18588.1"/>
    <property type="molecule type" value="Genomic_DNA"/>
</dbReference>
<feature type="domain" description="Cathepsin C exclusion" evidence="2">
    <location>
        <begin position="25"/>
        <end position="141"/>
    </location>
</feature>
<dbReference type="InterPro" id="IPR014882">
    <property type="entry name" value="CathepsinC_exc"/>
</dbReference>
<evidence type="ECO:0000256" key="1">
    <source>
        <dbReference type="SAM" id="SignalP"/>
    </source>
</evidence>
<gene>
    <name evidence="3 5" type="primary">Ctsc</name>
    <name evidence="3" type="ORF">rCG_39564</name>
</gene>
<evidence type="ECO:0000313" key="4">
    <source>
        <dbReference type="Proteomes" id="UP000234681"/>
    </source>
</evidence>
<dbReference type="Proteomes" id="UP000234681">
    <property type="component" value="Chromosome 1"/>
</dbReference>
<dbReference type="SUPFAM" id="SSF54001">
    <property type="entry name" value="Cysteine proteinases"/>
    <property type="match status" value="1"/>
</dbReference>
<proteinExistence type="predicted"/>
<accession>A6I5Z2</accession>
<protein>
    <submittedName>
        <fullName evidence="3">Cathepsin C, isoform CRA_b</fullName>
    </submittedName>
</protein>
<evidence type="ECO:0000313" key="3">
    <source>
        <dbReference type="EMBL" id="EDM18588.1"/>
    </source>
</evidence>
<keyword evidence="1" id="KW-0732">Signal</keyword>
<reference evidence="3 4" key="1">
    <citation type="submission" date="2005-09" db="EMBL/GenBank/DDBJ databases">
        <authorList>
            <person name="Mural R.J."/>
            <person name="Li P.W."/>
            <person name="Adams M.D."/>
            <person name="Amanatides P.G."/>
            <person name="Baden-Tillson H."/>
            <person name="Barnstead M."/>
            <person name="Chin S.H."/>
            <person name="Dew I."/>
            <person name="Evans C.A."/>
            <person name="Ferriera S."/>
            <person name="Flanigan M."/>
            <person name="Fosler C."/>
            <person name="Glodek A."/>
            <person name="Gu Z."/>
            <person name="Holt R.A."/>
            <person name="Jennings D."/>
            <person name="Kraft C.L."/>
            <person name="Lu F."/>
            <person name="Nguyen T."/>
            <person name="Nusskern D.R."/>
            <person name="Pfannkoch C.M."/>
            <person name="Sitter C."/>
            <person name="Sutton G.G."/>
            <person name="Venter J.C."/>
            <person name="Wang Z."/>
            <person name="Woodage T."/>
            <person name="Zheng X.H."/>
            <person name="Zhong F."/>
        </authorList>
    </citation>
    <scope>NUCLEOTIDE SEQUENCE [LARGE SCALE GENOMIC DNA]</scope>
    <source>
        <strain>BN</strain>
        <strain evidence="4">Sprague-Dawley</strain>
    </source>
</reference>
<dbReference type="AlphaFoldDB" id="A6I5Z2"/>
<dbReference type="InterPro" id="IPR036496">
    <property type="entry name" value="CathepsinC_exc_dom_sf"/>
</dbReference>
<dbReference type="InterPro" id="IPR038765">
    <property type="entry name" value="Papain-like_cys_pep_sf"/>
</dbReference>
<evidence type="ECO:0000313" key="5">
    <source>
        <dbReference type="RGD" id="2445"/>
    </source>
</evidence>